<dbReference type="AlphaFoldDB" id="A0A397U4Z1"/>
<reference evidence="2 3" key="1">
    <citation type="submission" date="2018-06" db="EMBL/GenBank/DDBJ databases">
        <title>Comparative genomics reveals the genomic features of Rhizophagus irregularis, R. cerebriforme, R. diaphanum and Gigaspora rosea, and their symbiotic lifestyle signature.</title>
        <authorList>
            <person name="Morin E."/>
            <person name="San Clemente H."/>
            <person name="Chen E.C.H."/>
            <person name="De La Providencia I."/>
            <person name="Hainaut M."/>
            <person name="Kuo A."/>
            <person name="Kohler A."/>
            <person name="Murat C."/>
            <person name="Tang N."/>
            <person name="Roy S."/>
            <person name="Loubradou J."/>
            <person name="Henrissat B."/>
            <person name="Grigoriev I.V."/>
            <person name="Corradi N."/>
            <person name="Roux C."/>
            <person name="Martin F.M."/>
        </authorList>
    </citation>
    <scope>NUCLEOTIDE SEQUENCE [LARGE SCALE GENOMIC DNA]</scope>
    <source>
        <strain evidence="2 3">DAOM 194757</strain>
    </source>
</reference>
<evidence type="ECO:0000313" key="3">
    <source>
        <dbReference type="Proteomes" id="UP000266673"/>
    </source>
</evidence>
<sequence length="113" mass="12741">MNKREDEKDLPNDQSRVAEIGGTDETNPAGSCYEKENGVKKDEKVEFEVEKGELEELKPEEKSGEDKAIDKEDLDESDRETLVDEDVKRNERNENKSEISLTGGALRRAVDLG</sequence>
<feature type="region of interest" description="Disordered" evidence="1">
    <location>
        <begin position="1"/>
        <end position="100"/>
    </location>
</feature>
<organism evidence="2 3">
    <name type="scientific">Gigaspora rosea</name>
    <dbReference type="NCBI Taxonomy" id="44941"/>
    <lineage>
        <taxon>Eukaryota</taxon>
        <taxon>Fungi</taxon>
        <taxon>Fungi incertae sedis</taxon>
        <taxon>Mucoromycota</taxon>
        <taxon>Glomeromycotina</taxon>
        <taxon>Glomeromycetes</taxon>
        <taxon>Diversisporales</taxon>
        <taxon>Gigasporaceae</taxon>
        <taxon>Gigaspora</taxon>
    </lineage>
</organism>
<proteinExistence type="predicted"/>
<comment type="caution">
    <text evidence="2">The sequence shown here is derived from an EMBL/GenBank/DDBJ whole genome shotgun (WGS) entry which is preliminary data.</text>
</comment>
<accession>A0A397U4Z1</accession>
<evidence type="ECO:0000313" key="2">
    <source>
        <dbReference type="EMBL" id="RIB05345.1"/>
    </source>
</evidence>
<feature type="compositionally biased region" description="Basic and acidic residues" evidence="1">
    <location>
        <begin position="79"/>
        <end position="97"/>
    </location>
</feature>
<feature type="compositionally biased region" description="Basic and acidic residues" evidence="1">
    <location>
        <begin position="33"/>
        <end position="71"/>
    </location>
</feature>
<dbReference type="EMBL" id="QKWP01001996">
    <property type="protein sequence ID" value="RIB05345.1"/>
    <property type="molecule type" value="Genomic_DNA"/>
</dbReference>
<feature type="compositionally biased region" description="Basic and acidic residues" evidence="1">
    <location>
        <begin position="1"/>
        <end position="11"/>
    </location>
</feature>
<name>A0A397U4Z1_9GLOM</name>
<gene>
    <name evidence="2" type="ORF">C2G38_2047658</name>
</gene>
<evidence type="ECO:0000256" key="1">
    <source>
        <dbReference type="SAM" id="MobiDB-lite"/>
    </source>
</evidence>
<protein>
    <submittedName>
        <fullName evidence="2">Uncharacterized protein</fullName>
    </submittedName>
</protein>
<keyword evidence="3" id="KW-1185">Reference proteome</keyword>
<dbReference type="Proteomes" id="UP000266673">
    <property type="component" value="Unassembled WGS sequence"/>
</dbReference>